<dbReference type="GeneID" id="116205212"/>
<sequence>MGESSVDGMIKGPYSPPRDEGPFMAESFAPRSPPQPAGLEFFLLDINRIPDVNHWGGGPSAVSREFPATVDLLWKEPFSRSESSTSAVIMGPDDLFLRDSPPKKRHRGSKSLHRSEAPVDYLSTLTDELLQHIFSFLPTLDVVRTCTLARRWQRAWKDTWMTSGSLTFSLPPWMHGRLRQFSEIVDRCLKPGSPSKLQKLRLAIPYDRTLRVKLNSWLRAALDRRVEDLALELIRETYKLPEVLYSCASMVDLSLRRCLFGHVEKIDWPFLRVLMLERVELTDAVMNEIFRGSPALEFLKLFSCRGVENIEINSRKMREMVIGYESTIAADVGPHLLVKVSAPYLRVLRLVGDWAAMTLRLLDVQSLVEAELKFLENVHWFDIHSFQMQSSLLKGLLNELKHVDKLTIDHSCLQLVSTFDTCSLSSPPSQNKILILNAKVDRWVISRIAGLLERSCFLEKLVIDMTSLSMSEFPVESLGIPCHDEELYWVLSRELQSLHCLNQCLKRVEIVSFDANSLGSKAVLALIKFLLREAVVLEKMVINVEGSRAKDRAGSVEAGDLWKLFEVTHKIQSYPRVSEGAELVFNYRFKGCSFWMDA</sequence>
<evidence type="ECO:0000259" key="2">
    <source>
        <dbReference type="SMART" id="SM00579"/>
    </source>
</evidence>
<dbReference type="RefSeq" id="XP_031393588.1">
    <property type="nucleotide sequence ID" value="XM_031537728.1"/>
</dbReference>
<reference evidence="4" key="2">
    <citation type="submission" date="2025-08" db="UniProtKB">
        <authorList>
            <consortium name="RefSeq"/>
        </authorList>
    </citation>
    <scope>IDENTIFICATION</scope>
    <source>
        <tissue evidence="4">Leaf</tissue>
    </source>
</reference>
<gene>
    <name evidence="4" type="primary">LOC116205212</name>
</gene>
<dbReference type="SMART" id="SM00579">
    <property type="entry name" value="FBD"/>
    <property type="match status" value="1"/>
</dbReference>
<dbReference type="Pfam" id="PF24758">
    <property type="entry name" value="LRR_At5g56370"/>
    <property type="match status" value="1"/>
</dbReference>
<feature type="domain" description="FBD" evidence="2">
    <location>
        <begin position="499"/>
        <end position="586"/>
    </location>
</feature>
<dbReference type="InterPro" id="IPR032675">
    <property type="entry name" value="LRR_dom_sf"/>
</dbReference>
<dbReference type="SUPFAM" id="SSF81383">
    <property type="entry name" value="F-box domain"/>
    <property type="match status" value="1"/>
</dbReference>
<keyword evidence="3" id="KW-1185">Reference proteome</keyword>
<evidence type="ECO:0000256" key="1">
    <source>
        <dbReference type="SAM" id="MobiDB-lite"/>
    </source>
</evidence>
<dbReference type="OrthoDB" id="1939276at2759"/>
<dbReference type="SUPFAM" id="SSF52047">
    <property type="entry name" value="RNI-like"/>
    <property type="match status" value="1"/>
</dbReference>
<dbReference type="Gene3D" id="3.80.10.10">
    <property type="entry name" value="Ribonuclease Inhibitor"/>
    <property type="match status" value="1"/>
</dbReference>
<dbReference type="PANTHER" id="PTHR34223:SF51">
    <property type="entry name" value="OS06G0556300 PROTEIN"/>
    <property type="match status" value="1"/>
</dbReference>
<name>A0A6P8DNY2_PUNGR</name>
<dbReference type="Pfam" id="PF00646">
    <property type="entry name" value="F-box"/>
    <property type="match status" value="1"/>
</dbReference>
<dbReference type="Proteomes" id="UP000515151">
    <property type="component" value="Chromosome 4"/>
</dbReference>
<dbReference type="InterPro" id="IPR001810">
    <property type="entry name" value="F-box_dom"/>
</dbReference>
<dbReference type="PANTHER" id="PTHR34223">
    <property type="entry name" value="OS11G0201299 PROTEIN"/>
    <property type="match status" value="1"/>
</dbReference>
<dbReference type="AlphaFoldDB" id="A0A6P8DNY2"/>
<protein>
    <submittedName>
        <fullName evidence="4">F-box/LRR-repeat protein At3g03360-like</fullName>
    </submittedName>
</protein>
<evidence type="ECO:0000313" key="3">
    <source>
        <dbReference type="Proteomes" id="UP000515151"/>
    </source>
</evidence>
<proteinExistence type="predicted"/>
<organism evidence="3 4">
    <name type="scientific">Punica granatum</name>
    <name type="common">Pomegranate</name>
    <dbReference type="NCBI Taxonomy" id="22663"/>
    <lineage>
        <taxon>Eukaryota</taxon>
        <taxon>Viridiplantae</taxon>
        <taxon>Streptophyta</taxon>
        <taxon>Embryophyta</taxon>
        <taxon>Tracheophyta</taxon>
        <taxon>Spermatophyta</taxon>
        <taxon>Magnoliopsida</taxon>
        <taxon>eudicotyledons</taxon>
        <taxon>Gunneridae</taxon>
        <taxon>Pentapetalae</taxon>
        <taxon>rosids</taxon>
        <taxon>malvids</taxon>
        <taxon>Myrtales</taxon>
        <taxon>Lythraceae</taxon>
        <taxon>Punica</taxon>
    </lineage>
</organism>
<dbReference type="InterPro" id="IPR006566">
    <property type="entry name" value="FBD"/>
</dbReference>
<evidence type="ECO:0000313" key="4">
    <source>
        <dbReference type="RefSeq" id="XP_031393588.1"/>
    </source>
</evidence>
<dbReference type="Pfam" id="PF08387">
    <property type="entry name" value="FBD"/>
    <property type="match status" value="1"/>
</dbReference>
<dbReference type="CDD" id="cd22160">
    <property type="entry name" value="F-box_AtFBL13-like"/>
    <property type="match status" value="1"/>
</dbReference>
<accession>A0A6P8DNY2</accession>
<dbReference type="InterPro" id="IPR053197">
    <property type="entry name" value="F-box_SCFL_complex_component"/>
</dbReference>
<feature type="region of interest" description="Disordered" evidence="1">
    <location>
        <begin position="1"/>
        <end position="31"/>
    </location>
</feature>
<dbReference type="InterPro" id="IPR053781">
    <property type="entry name" value="F-box_AtFBL13-like"/>
</dbReference>
<dbReference type="InterPro" id="IPR055411">
    <property type="entry name" value="LRR_FXL15/At3g58940/PEG3-like"/>
</dbReference>
<reference evidence="3" key="1">
    <citation type="journal article" date="2020" name="Plant Biotechnol. J.">
        <title>The pomegranate (Punica granatum L.) draft genome dissects genetic divergence between soft- and hard-seeded cultivars.</title>
        <authorList>
            <person name="Luo X."/>
            <person name="Li H."/>
            <person name="Wu Z."/>
            <person name="Yao W."/>
            <person name="Zhao P."/>
            <person name="Cao D."/>
            <person name="Yu H."/>
            <person name="Li K."/>
            <person name="Poudel K."/>
            <person name="Zhao D."/>
            <person name="Zhang F."/>
            <person name="Xia X."/>
            <person name="Chen L."/>
            <person name="Wang Q."/>
            <person name="Jing D."/>
            <person name="Cao S."/>
        </authorList>
    </citation>
    <scope>NUCLEOTIDE SEQUENCE [LARGE SCALE GENOMIC DNA]</scope>
    <source>
        <strain evidence="3">cv. Tunisia</strain>
    </source>
</reference>
<dbReference type="InterPro" id="IPR036047">
    <property type="entry name" value="F-box-like_dom_sf"/>
</dbReference>